<comment type="caution">
    <text evidence="13">The sequence shown here is derived from an EMBL/GenBank/DDBJ whole genome shotgun (WGS) entry which is preliminary data.</text>
</comment>
<feature type="transmembrane region" description="Helical" evidence="12">
    <location>
        <begin position="97"/>
        <end position="118"/>
    </location>
</feature>
<feature type="transmembrane region" description="Helical" evidence="12">
    <location>
        <begin position="413"/>
        <end position="433"/>
    </location>
</feature>
<dbReference type="Pfam" id="PF03062">
    <property type="entry name" value="MBOAT"/>
    <property type="match status" value="1"/>
</dbReference>
<feature type="transmembrane region" description="Helical" evidence="12">
    <location>
        <begin position="46"/>
        <end position="65"/>
    </location>
</feature>
<dbReference type="PANTHER" id="PTHR13906">
    <property type="entry name" value="PORCUPINE"/>
    <property type="match status" value="1"/>
</dbReference>
<dbReference type="Proteomes" id="UP001152888">
    <property type="component" value="Unassembled WGS sequence"/>
</dbReference>
<keyword evidence="14" id="KW-1185">Reference proteome</keyword>
<feature type="transmembrane region" description="Helical" evidence="12">
    <location>
        <begin position="449"/>
        <end position="465"/>
    </location>
</feature>
<dbReference type="OrthoDB" id="5968863at2759"/>
<evidence type="ECO:0000256" key="1">
    <source>
        <dbReference type="ARBA" id="ARBA00004141"/>
    </source>
</evidence>
<name>A0A9P0MA35_ACAOB</name>
<evidence type="ECO:0000256" key="3">
    <source>
        <dbReference type="ARBA" id="ARBA00022687"/>
    </source>
</evidence>
<protein>
    <recommendedName>
        <fullName evidence="10">Protein-serine O-palmitoleoyltransferase porcupine</fullName>
        <ecNumber evidence="9">2.3.1.250</ecNumber>
    </recommendedName>
</protein>
<organism evidence="13 14">
    <name type="scientific">Acanthoscelides obtectus</name>
    <name type="common">Bean weevil</name>
    <name type="synonym">Bruchus obtectus</name>
    <dbReference type="NCBI Taxonomy" id="200917"/>
    <lineage>
        <taxon>Eukaryota</taxon>
        <taxon>Metazoa</taxon>
        <taxon>Ecdysozoa</taxon>
        <taxon>Arthropoda</taxon>
        <taxon>Hexapoda</taxon>
        <taxon>Insecta</taxon>
        <taxon>Pterygota</taxon>
        <taxon>Neoptera</taxon>
        <taxon>Endopterygota</taxon>
        <taxon>Coleoptera</taxon>
        <taxon>Polyphaga</taxon>
        <taxon>Cucujiformia</taxon>
        <taxon>Chrysomeloidea</taxon>
        <taxon>Chrysomelidae</taxon>
        <taxon>Bruchinae</taxon>
        <taxon>Bruchini</taxon>
        <taxon>Acanthoscelides</taxon>
    </lineage>
</organism>
<proteinExistence type="inferred from homology"/>
<feature type="transmembrane region" description="Helical" evidence="12">
    <location>
        <begin position="220"/>
        <end position="248"/>
    </location>
</feature>
<evidence type="ECO:0000313" key="13">
    <source>
        <dbReference type="EMBL" id="CAH2007873.1"/>
    </source>
</evidence>
<evidence type="ECO:0000256" key="2">
    <source>
        <dbReference type="ARBA" id="ARBA00022679"/>
    </source>
</evidence>
<dbReference type="AlphaFoldDB" id="A0A9P0MA35"/>
<feature type="transmembrane region" description="Helical" evidence="12">
    <location>
        <begin position="331"/>
        <end position="356"/>
    </location>
</feature>
<dbReference type="PANTHER" id="PTHR13906:SF12">
    <property type="entry name" value="PROTEIN-SERINE O-PALMITOLEOYLTRANSFERASE PORCUPINE"/>
    <property type="match status" value="1"/>
</dbReference>
<dbReference type="GO" id="GO:1990698">
    <property type="term" value="F:palmitoleoyltransferase activity"/>
    <property type="evidence" value="ECO:0007669"/>
    <property type="project" value="UniProtKB-EC"/>
</dbReference>
<keyword evidence="2" id="KW-0808">Transferase</keyword>
<keyword evidence="4 12" id="KW-0812">Transmembrane</keyword>
<dbReference type="EMBL" id="CAKOFQ010007771">
    <property type="protein sequence ID" value="CAH2007873.1"/>
    <property type="molecule type" value="Genomic_DNA"/>
</dbReference>
<comment type="similarity">
    <text evidence="8">Belongs to the membrane-bound acyltransferase family. Porcupine subfamily.</text>
</comment>
<gene>
    <name evidence="13" type="ORF">ACAOBT_LOCUS29891</name>
</gene>
<feature type="transmembrane region" description="Helical" evidence="12">
    <location>
        <begin position="130"/>
        <end position="148"/>
    </location>
</feature>
<comment type="subcellular location">
    <subcellularLocation>
        <location evidence="1">Membrane</location>
        <topology evidence="1">Multi-pass membrane protein</topology>
    </subcellularLocation>
</comment>
<evidence type="ECO:0000256" key="8">
    <source>
        <dbReference type="ARBA" id="ARBA00038269"/>
    </source>
</evidence>
<evidence type="ECO:0000313" key="14">
    <source>
        <dbReference type="Proteomes" id="UP001152888"/>
    </source>
</evidence>
<dbReference type="GO" id="GO:0016020">
    <property type="term" value="C:membrane"/>
    <property type="evidence" value="ECO:0007669"/>
    <property type="project" value="UniProtKB-SubCell"/>
</dbReference>
<dbReference type="InterPro" id="IPR004299">
    <property type="entry name" value="MBOAT_fam"/>
</dbReference>
<keyword evidence="7" id="KW-0012">Acyltransferase</keyword>
<dbReference type="GO" id="GO:0030258">
    <property type="term" value="P:lipid modification"/>
    <property type="evidence" value="ECO:0007669"/>
    <property type="project" value="TreeGrafter"/>
</dbReference>
<reference evidence="13" key="1">
    <citation type="submission" date="2022-03" db="EMBL/GenBank/DDBJ databases">
        <authorList>
            <person name="Sayadi A."/>
        </authorList>
    </citation>
    <scope>NUCLEOTIDE SEQUENCE</scope>
</reference>
<keyword evidence="6 12" id="KW-0472">Membrane</keyword>
<evidence type="ECO:0000256" key="11">
    <source>
        <dbReference type="ARBA" id="ARBA00047978"/>
    </source>
</evidence>
<dbReference type="InterPro" id="IPR049941">
    <property type="entry name" value="LPLAT_7/PORCN-like"/>
</dbReference>
<evidence type="ECO:0000256" key="9">
    <source>
        <dbReference type="ARBA" id="ARBA00038867"/>
    </source>
</evidence>
<dbReference type="GO" id="GO:0017147">
    <property type="term" value="F:Wnt-protein binding"/>
    <property type="evidence" value="ECO:0007669"/>
    <property type="project" value="TreeGrafter"/>
</dbReference>
<dbReference type="GO" id="GO:0016055">
    <property type="term" value="P:Wnt signaling pathway"/>
    <property type="evidence" value="ECO:0007669"/>
    <property type="project" value="UniProtKB-KW"/>
</dbReference>
<feature type="transmembrane region" description="Helical" evidence="12">
    <location>
        <begin position="179"/>
        <end position="199"/>
    </location>
</feature>
<feature type="transmembrane region" description="Helical" evidence="12">
    <location>
        <begin position="362"/>
        <end position="379"/>
    </location>
</feature>
<accession>A0A9P0MA35</accession>
<evidence type="ECO:0000256" key="12">
    <source>
        <dbReference type="SAM" id="Phobius"/>
    </source>
</evidence>
<evidence type="ECO:0000256" key="5">
    <source>
        <dbReference type="ARBA" id="ARBA00022989"/>
    </source>
</evidence>
<evidence type="ECO:0000256" key="6">
    <source>
        <dbReference type="ARBA" id="ARBA00023136"/>
    </source>
</evidence>
<dbReference type="GO" id="GO:0061355">
    <property type="term" value="P:Wnt protein secretion"/>
    <property type="evidence" value="ECO:0007669"/>
    <property type="project" value="TreeGrafter"/>
</dbReference>
<evidence type="ECO:0000256" key="7">
    <source>
        <dbReference type="ARBA" id="ARBA00023315"/>
    </source>
</evidence>
<sequence length="466" mass="54347">MNIDEYDYDLYIDKYYNPDAINYDEETFFDVLVNCALLSIQSILPILSRLICTNLCFGVLTSVFSDKLPQQLFHSLSGICGIYLVLTLSSAQGKVMILLLFGLSYICIKFTVIIQRFIRPMLYPYLSSSNLVKCALIAFSILCQHKFLDQETWMEIRGIVMIFSMKMISLVDDIERESIILPSFTNFFGYIFSSANILFGPWISFQDYMHLYRQPTKKNILWVLSTIKQVFISLLFLIISNCFATYLISDESNLLLVSYREALSFRNSHYFISFLSEASMLAAGFKNSKIWKNDHEWRYIVTDPIKIEFPTALAIVVTYWNKPMHDFLKKYVYRAWLPLGRFPAILLTFAISSFLHGFEPKVSVVLLSLGVFSYLQYALRDFVSKAFNVCVRVYPCTRVCCHRYKRNDIRSRTLQILFSITTVLHLIFLGVLMDSSTDEIGIFEKWRNLYFYSIWIMFVDLLIAFL</sequence>
<keyword evidence="3" id="KW-0879">Wnt signaling pathway</keyword>
<feature type="transmembrane region" description="Helical" evidence="12">
    <location>
        <begin position="72"/>
        <end position="91"/>
    </location>
</feature>
<comment type="catalytic activity">
    <reaction evidence="11">
        <text>[Wnt protein]-L-serine + (9Z)-hexadecenoyl-CoA = [Wnt protein]-O-(9Z)-hexadecenoyl-L-serine + CoA</text>
        <dbReference type="Rhea" id="RHEA:45336"/>
        <dbReference type="Rhea" id="RHEA-COMP:11170"/>
        <dbReference type="Rhea" id="RHEA-COMP:11171"/>
        <dbReference type="ChEBI" id="CHEBI:29999"/>
        <dbReference type="ChEBI" id="CHEBI:57287"/>
        <dbReference type="ChEBI" id="CHEBI:61540"/>
        <dbReference type="ChEBI" id="CHEBI:85189"/>
        <dbReference type="EC" id="2.3.1.250"/>
    </reaction>
</comment>
<dbReference type="GO" id="GO:0005783">
    <property type="term" value="C:endoplasmic reticulum"/>
    <property type="evidence" value="ECO:0007669"/>
    <property type="project" value="TreeGrafter"/>
</dbReference>
<evidence type="ECO:0000256" key="4">
    <source>
        <dbReference type="ARBA" id="ARBA00022692"/>
    </source>
</evidence>
<dbReference type="EC" id="2.3.1.250" evidence="9"/>
<keyword evidence="5 12" id="KW-1133">Transmembrane helix</keyword>
<evidence type="ECO:0000256" key="10">
    <source>
        <dbReference type="ARBA" id="ARBA00040371"/>
    </source>
</evidence>